<dbReference type="Proteomes" id="UP001597286">
    <property type="component" value="Unassembled WGS sequence"/>
</dbReference>
<proteinExistence type="predicted"/>
<evidence type="ECO:0000313" key="1">
    <source>
        <dbReference type="EMBL" id="MFD1814617.1"/>
    </source>
</evidence>
<name>A0ABW4PAE1_9NOCA</name>
<dbReference type="EMBL" id="JBHUFB010000019">
    <property type="protein sequence ID" value="MFD1814617.1"/>
    <property type="molecule type" value="Genomic_DNA"/>
</dbReference>
<protein>
    <recommendedName>
        <fullName evidence="3">DUF3263 domain-containing protein</fullName>
    </recommendedName>
</protein>
<reference evidence="2" key="1">
    <citation type="journal article" date="2019" name="Int. J. Syst. Evol. Microbiol.">
        <title>The Global Catalogue of Microorganisms (GCM) 10K type strain sequencing project: providing services to taxonomists for standard genome sequencing and annotation.</title>
        <authorList>
            <consortium name="The Broad Institute Genomics Platform"/>
            <consortium name="The Broad Institute Genome Sequencing Center for Infectious Disease"/>
            <person name="Wu L."/>
            <person name="Ma J."/>
        </authorList>
    </citation>
    <scope>NUCLEOTIDE SEQUENCE [LARGE SCALE GENOMIC DNA]</scope>
    <source>
        <strain evidence="2">DT72</strain>
    </source>
</reference>
<organism evidence="1 2">
    <name type="scientific">Rhodococcus gannanensis</name>
    <dbReference type="NCBI Taxonomy" id="1960308"/>
    <lineage>
        <taxon>Bacteria</taxon>
        <taxon>Bacillati</taxon>
        <taxon>Actinomycetota</taxon>
        <taxon>Actinomycetes</taxon>
        <taxon>Mycobacteriales</taxon>
        <taxon>Nocardiaceae</taxon>
        <taxon>Rhodococcus</taxon>
    </lineage>
</organism>
<comment type="caution">
    <text evidence="1">The sequence shown here is derived from an EMBL/GenBank/DDBJ whole genome shotgun (WGS) entry which is preliminary data.</text>
</comment>
<keyword evidence="2" id="KW-1185">Reference proteome</keyword>
<dbReference type="RefSeq" id="WP_378487091.1">
    <property type="nucleotide sequence ID" value="NZ_JBHUFB010000019.1"/>
</dbReference>
<gene>
    <name evidence="1" type="ORF">ACFSJG_20565</name>
</gene>
<sequence length="76" mass="8559">MSTDAAMLEHAMKWRHWNGGPDEDIFVAFGIPPQQYFHRVRRILTGSGRGTLDPAVVAELMDVCNRRIHPPMAQAS</sequence>
<accession>A0ABW4PAE1</accession>
<evidence type="ECO:0008006" key="3">
    <source>
        <dbReference type="Google" id="ProtNLM"/>
    </source>
</evidence>
<evidence type="ECO:0000313" key="2">
    <source>
        <dbReference type="Proteomes" id="UP001597286"/>
    </source>
</evidence>